<evidence type="ECO:0000313" key="8">
    <source>
        <dbReference type="Proteomes" id="UP000799770"/>
    </source>
</evidence>
<comment type="function">
    <text evidence="1">Has a role in a nucleosome assembly pathway that is required for the integrity of heterochromatin and proper chromosome segregation.</text>
</comment>
<feature type="region of interest" description="Disordered" evidence="6">
    <location>
        <begin position="382"/>
        <end position="459"/>
    </location>
</feature>
<evidence type="ECO:0000256" key="5">
    <source>
        <dbReference type="ARBA" id="ARBA00023242"/>
    </source>
</evidence>
<evidence type="ECO:0000256" key="3">
    <source>
        <dbReference type="ARBA" id="ARBA00007335"/>
    </source>
</evidence>
<accession>A0A6A5YX06</accession>
<dbReference type="EMBL" id="ML977333">
    <property type="protein sequence ID" value="KAF2111672.1"/>
    <property type="molecule type" value="Genomic_DNA"/>
</dbReference>
<organism evidence="7 8">
    <name type="scientific">Lophiotrema nucula</name>
    <dbReference type="NCBI Taxonomy" id="690887"/>
    <lineage>
        <taxon>Eukaryota</taxon>
        <taxon>Fungi</taxon>
        <taxon>Dikarya</taxon>
        <taxon>Ascomycota</taxon>
        <taxon>Pezizomycotina</taxon>
        <taxon>Dothideomycetes</taxon>
        <taxon>Pleosporomycetidae</taxon>
        <taxon>Pleosporales</taxon>
        <taxon>Lophiotremataceae</taxon>
        <taxon>Lophiotrema</taxon>
    </lineage>
</organism>
<feature type="region of interest" description="Disordered" evidence="6">
    <location>
        <begin position="829"/>
        <end position="866"/>
    </location>
</feature>
<feature type="region of interest" description="Disordered" evidence="6">
    <location>
        <begin position="1740"/>
        <end position="1993"/>
    </location>
</feature>
<evidence type="ECO:0000256" key="2">
    <source>
        <dbReference type="ARBA" id="ARBA00004123"/>
    </source>
</evidence>
<dbReference type="GO" id="GO:0000417">
    <property type="term" value="C:HIR complex"/>
    <property type="evidence" value="ECO:0007669"/>
    <property type="project" value="TreeGrafter"/>
</dbReference>
<dbReference type="GO" id="GO:0006325">
    <property type="term" value="P:chromatin organization"/>
    <property type="evidence" value="ECO:0007669"/>
    <property type="project" value="InterPro"/>
</dbReference>
<evidence type="ECO:0000256" key="1">
    <source>
        <dbReference type="ARBA" id="ARBA00002687"/>
    </source>
</evidence>
<protein>
    <recommendedName>
        <fullName evidence="4">Histone transcription regulator 3 homolog</fullName>
    </recommendedName>
</protein>
<evidence type="ECO:0000313" key="7">
    <source>
        <dbReference type="EMBL" id="KAF2111672.1"/>
    </source>
</evidence>
<dbReference type="Proteomes" id="UP000799770">
    <property type="component" value="Unassembled WGS sequence"/>
</dbReference>
<dbReference type="InterPro" id="IPR033053">
    <property type="entry name" value="Hir3/CABIN1"/>
</dbReference>
<feature type="compositionally biased region" description="Basic and acidic residues" evidence="6">
    <location>
        <begin position="1830"/>
        <end position="1839"/>
    </location>
</feature>
<reference evidence="7" key="1">
    <citation type="journal article" date="2020" name="Stud. Mycol.">
        <title>101 Dothideomycetes genomes: a test case for predicting lifestyles and emergence of pathogens.</title>
        <authorList>
            <person name="Haridas S."/>
            <person name="Albert R."/>
            <person name="Binder M."/>
            <person name="Bloem J."/>
            <person name="Labutti K."/>
            <person name="Salamov A."/>
            <person name="Andreopoulos B."/>
            <person name="Baker S."/>
            <person name="Barry K."/>
            <person name="Bills G."/>
            <person name="Bluhm B."/>
            <person name="Cannon C."/>
            <person name="Castanera R."/>
            <person name="Culley D."/>
            <person name="Daum C."/>
            <person name="Ezra D."/>
            <person name="Gonzalez J."/>
            <person name="Henrissat B."/>
            <person name="Kuo A."/>
            <person name="Liang C."/>
            <person name="Lipzen A."/>
            <person name="Lutzoni F."/>
            <person name="Magnuson J."/>
            <person name="Mondo S."/>
            <person name="Nolan M."/>
            <person name="Ohm R."/>
            <person name="Pangilinan J."/>
            <person name="Park H.-J."/>
            <person name="Ramirez L."/>
            <person name="Alfaro M."/>
            <person name="Sun H."/>
            <person name="Tritt A."/>
            <person name="Yoshinaga Y."/>
            <person name="Zwiers L.-H."/>
            <person name="Turgeon B."/>
            <person name="Goodwin S."/>
            <person name="Spatafora J."/>
            <person name="Crous P."/>
            <person name="Grigoriev I."/>
        </authorList>
    </citation>
    <scope>NUCLEOTIDE SEQUENCE</scope>
    <source>
        <strain evidence="7">CBS 627.86</strain>
    </source>
</reference>
<keyword evidence="5" id="KW-0539">Nucleus</keyword>
<feature type="compositionally biased region" description="Polar residues" evidence="6">
    <location>
        <begin position="1976"/>
        <end position="1986"/>
    </location>
</feature>
<dbReference type="PANTHER" id="PTHR15502">
    <property type="entry name" value="CALCINEURIN-BINDING PROTEIN CABIN 1-RELATED"/>
    <property type="match status" value="1"/>
</dbReference>
<comment type="similarity">
    <text evidence="3">Belongs to the HIR3 family.</text>
</comment>
<feature type="region of interest" description="Disordered" evidence="6">
    <location>
        <begin position="347"/>
        <end position="370"/>
    </location>
</feature>
<evidence type="ECO:0000256" key="4">
    <source>
        <dbReference type="ARBA" id="ARBA00014848"/>
    </source>
</evidence>
<feature type="compositionally biased region" description="Low complexity" evidence="6">
    <location>
        <begin position="1801"/>
        <end position="1812"/>
    </location>
</feature>
<feature type="compositionally biased region" description="Low complexity" evidence="6">
    <location>
        <begin position="1898"/>
        <end position="1918"/>
    </location>
</feature>
<feature type="compositionally biased region" description="Acidic residues" evidence="6">
    <location>
        <begin position="1925"/>
        <end position="1945"/>
    </location>
</feature>
<gene>
    <name evidence="7" type="ORF">BDV96DRAFT_174944</name>
</gene>
<comment type="subcellular location">
    <subcellularLocation>
        <location evidence="2">Nucleus</location>
    </subcellularLocation>
</comment>
<sequence length="1993" mass="222824">MSNFRALNVESDNESEDEIDNTKEIQIEDALKLYQTALQYHAEGPASFARAAEAYKALFESDIFKYPESLSEYRRHELYGDNLVFDSILQEEFDAGPVQLAGGNESAPSTLPQILHLSYKNHGQFMLEMMQHWAQQNGAPLQQQRSSQIFGALQFFSEALDKEDTDLDLWLRTASVAALLGSRRITRYCLEAVLDGDDELVDSILQLPGLEEGFAGQQLRELVTKLEDNVSLMQTPLSSMKRRKLSEALKKRLNPYPFAPLPSEVADPHTSATTARAPERIPLNASKWDWAGVGEVILHHFHAEQSGFIAPAAGSSINISIPPNAALEGNDPSPEPLAIEDSVNVTKEAPVSHEGEGVPSTRQESEVQDTAKAYRQDVVMEEDDQPAAAKTGEASSTTPQDSASGPSRKRSTDSAGLPETAEGGRVRSKRLRARESVTEHTTAESVGPDPAKQLEEQLQSTSHADKCLFEIVNDSLERLGVVGLGSPDELRRLVTTSGSSAADDIDRVACDMYGALQSGAQKVAAVWLSNEPVDLGGPTREAGLNAFLGNAKSSISQTCQKSLLGQERLTRFAQKINADWLCLKEVAYAWLEMLLLPGMLPTPTTTGRRNQSSYMGYRWAEDLKRHLVQIIVNFDDYIYESALDHIAEIEARMLKLRTQSEGYSLSASDESQIEMIETIFELHLDIYSLIKHPHSGVDHITQTLQGDRLERWAALARTVMQLRTECRPDTGLDELALRHIWASVFQLSVNEDVDPEYVLLAMEELKTLFKSVDGRIIEVQNNAVMPELSIAAIDRELARIGMKDFFLKVFDQDEKDPVAVIESLEPILEPVQNSPEDAGPEPSNNDDDHADSRSPSTVGHPPDLVSDTQALRLSPRQEMRKFLDTASVPLRLSLWQRLREAYEAIEYPPKVLSCYLRTMEILVAEFKTPTFKECSPQDRHFKVLSKFRVIDEVLIKSIQIIRSEKTAFDCLTYEHLQSSMSAISELLRVMSAANFLEDLIKIGHLPAPRFEGVPSGTFLMITSRLHDMQLRTWTLQYYLLKEGLAQNRELFPTPSEDLFEFLRHVHYATGVRGFCHLANRIFLRLAKDELLRLDDVIDGETRDTEFAQLLNDLYGLKAFDKPGDCHDFGSVPEVLDKRTALQLLPFMMSQARKISIKDLPKTDLKTTIDKVHGCLGRPKPNEDITMNRKMLTAYFKSPVNPISLFDCLKGVGSLSTKRIPEQSAVAASQGWYFLMGNISLNKFRSQKRLLQVPTEDLNFAQAFFMQDLEYSVERWETWYRLAQAHDSQLEDSVLWNADKINSNSVELINYQRAAIHCYVMAVASAVRTADASSETMTKLSEMYTDFGNRVYASTREPFGMSAFNFRDNEHKFFSGNVSQIVYQMAPFRPILLSTAWKFAGAMYTRAIRANPDKWWNYYMLAKCRWKMYCAGADDAMAAVARGESPRPYKGPTWEDVIESVVAAIDSLPEKRGSQQPVLEPHYKLAVIVHKLFQRKAIDHEKAKELLDQTPYSQNIGAPENADDWERYILAVLKALRAADKSGWHHRIIARSAQIVYDDGKEAMLAFAAKNELTDRIFTKTMAVQVWKPENERPGRHFVYTSRYTRFFVSLLVQTGDKLNLEALARRVRRKTADFFEHSRLWQDLCLSYLKLLRRTGKIPDGHEDAVFKAINNEEFQVRAARLEAWCQTSTSQNPVLDVLRDVIELKRLNNGVMKPLLIDDLIGDTYALLYEIVGSSLEPLPSEQQQPLPPQPQHIQPQPMATGLGQPPPGPMQMSSMVHVQVDGAQEGPHNPNLPFSLYHPSQLQGGQQTGPQPMPQPDTTSRPRAKAVGRREIQRKAESCTAKAPATMALPTNMPIRSPPTLNAQIPPISSRISPEKTQPEPSIPAAPTSEVHLQPSNSGTATAAASASVSIAENSAPASVHDDADDESELSELDEDEVQEIGEEAGQVFPSVKPLFPKLTSPNGVNKSEEQDTTGDSSNVSSRAGSVEVEA</sequence>
<dbReference type="OrthoDB" id="77564at2759"/>
<feature type="compositionally biased region" description="Polar residues" evidence="6">
    <location>
        <begin position="393"/>
        <end position="405"/>
    </location>
</feature>
<evidence type="ECO:0000256" key="6">
    <source>
        <dbReference type="SAM" id="MobiDB-lite"/>
    </source>
</evidence>
<proteinExistence type="inferred from homology"/>
<dbReference type="PANTHER" id="PTHR15502:SF7">
    <property type="entry name" value="CALCINEURIN-BINDING PROTEIN CABIN-1"/>
    <property type="match status" value="1"/>
</dbReference>
<dbReference type="GO" id="GO:0005634">
    <property type="term" value="C:nucleus"/>
    <property type="evidence" value="ECO:0007669"/>
    <property type="project" value="UniProtKB-SubCell"/>
</dbReference>
<feature type="compositionally biased region" description="Basic and acidic residues" evidence="6">
    <location>
        <begin position="433"/>
        <end position="442"/>
    </location>
</feature>
<dbReference type="GO" id="GO:0031491">
    <property type="term" value="F:nucleosome binding"/>
    <property type="evidence" value="ECO:0007669"/>
    <property type="project" value="TreeGrafter"/>
</dbReference>
<name>A0A6A5YX06_9PLEO</name>
<keyword evidence="8" id="KW-1185">Reference proteome</keyword>